<organism evidence="2 3">
    <name type="scientific">Rubus argutus</name>
    <name type="common">Southern blackberry</name>
    <dbReference type="NCBI Taxonomy" id="59490"/>
    <lineage>
        <taxon>Eukaryota</taxon>
        <taxon>Viridiplantae</taxon>
        <taxon>Streptophyta</taxon>
        <taxon>Embryophyta</taxon>
        <taxon>Tracheophyta</taxon>
        <taxon>Spermatophyta</taxon>
        <taxon>Magnoliopsida</taxon>
        <taxon>eudicotyledons</taxon>
        <taxon>Gunneridae</taxon>
        <taxon>Pentapetalae</taxon>
        <taxon>rosids</taxon>
        <taxon>fabids</taxon>
        <taxon>Rosales</taxon>
        <taxon>Rosaceae</taxon>
        <taxon>Rosoideae</taxon>
        <taxon>Rosoideae incertae sedis</taxon>
        <taxon>Rubus</taxon>
    </lineage>
</organism>
<feature type="signal peptide" evidence="1">
    <location>
        <begin position="1"/>
        <end position="23"/>
    </location>
</feature>
<reference evidence="2 3" key="1">
    <citation type="journal article" date="2023" name="G3 (Bethesda)">
        <title>A chromosome-length genome assembly and annotation of blackberry (Rubus argutus, cv. 'Hillquist').</title>
        <authorList>
            <person name="Bruna T."/>
            <person name="Aryal R."/>
            <person name="Dudchenko O."/>
            <person name="Sargent D.J."/>
            <person name="Mead D."/>
            <person name="Buti M."/>
            <person name="Cavallini A."/>
            <person name="Hytonen T."/>
            <person name="Andres J."/>
            <person name="Pham M."/>
            <person name="Weisz D."/>
            <person name="Mascagni F."/>
            <person name="Usai G."/>
            <person name="Natali L."/>
            <person name="Bassil N."/>
            <person name="Fernandez G.E."/>
            <person name="Lomsadze A."/>
            <person name="Armour M."/>
            <person name="Olukolu B."/>
            <person name="Poorten T."/>
            <person name="Britton C."/>
            <person name="Davik J."/>
            <person name="Ashrafi H."/>
            <person name="Aiden E.L."/>
            <person name="Borodovsky M."/>
            <person name="Worthington M."/>
        </authorList>
    </citation>
    <scope>NUCLEOTIDE SEQUENCE [LARGE SCALE GENOMIC DNA]</scope>
    <source>
        <strain evidence="2">PI 553951</strain>
    </source>
</reference>
<sequence length="86" mass="9156">MEAHGLVWSWVLLLLCPASVVTGQLGLAAANESGGDVIGDAGKHGGELVIEMVKGRGDEVMAKGRWLRVLQVLEVAYEKRKEAVEG</sequence>
<keyword evidence="3" id="KW-1185">Reference proteome</keyword>
<dbReference type="EMBL" id="JBEDUW010000005">
    <property type="protein sequence ID" value="KAK9929808.1"/>
    <property type="molecule type" value="Genomic_DNA"/>
</dbReference>
<protein>
    <submittedName>
        <fullName evidence="2">Uncharacterized protein</fullName>
    </submittedName>
</protein>
<evidence type="ECO:0000313" key="3">
    <source>
        <dbReference type="Proteomes" id="UP001457282"/>
    </source>
</evidence>
<dbReference type="AlphaFoldDB" id="A0AAW1X0K1"/>
<evidence type="ECO:0000256" key="1">
    <source>
        <dbReference type="SAM" id="SignalP"/>
    </source>
</evidence>
<gene>
    <name evidence="2" type="ORF">M0R45_026889</name>
</gene>
<name>A0AAW1X0K1_RUBAR</name>
<proteinExistence type="predicted"/>
<dbReference type="Proteomes" id="UP001457282">
    <property type="component" value="Unassembled WGS sequence"/>
</dbReference>
<evidence type="ECO:0000313" key="2">
    <source>
        <dbReference type="EMBL" id="KAK9929808.1"/>
    </source>
</evidence>
<accession>A0AAW1X0K1</accession>
<keyword evidence="1" id="KW-0732">Signal</keyword>
<comment type="caution">
    <text evidence="2">The sequence shown here is derived from an EMBL/GenBank/DDBJ whole genome shotgun (WGS) entry which is preliminary data.</text>
</comment>
<feature type="chain" id="PRO_5043385369" evidence="1">
    <location>
        <begin position="24"/>
        <end position="86"/>
    </location>
</feature>